<accession>A0ABR8RAA6</accession>
<dbReference type="RefSeq" id="WP_191697248.1">
    <property type="nucleotide sequence ID" value="NZ_JACSQO010000005.1"/>
</dbReference>
<keyword evidence="3" id="KW-1185">Reference proteome</keyword>
<reference evidence="2 3" key="1">
    <citation type="submission" date="2020-08" db="EMBL/GenBank/DDBJ databases">
        <title>A Genomic Blueprint of the Chicken Gut Microbiome.</title>
        <authorList>
            <person name="Gilroy R."/>
            <person name="Ravi A."/>
            <person name="Getino M."/>
            <person name="Pursley I."/>
            <person name="Horton D.L."/>
            <person name="Alikhan N.-F."/>
            <person name="Baker D."/>
            <person name="Gharbi K."/>
            <person name="Hall N."/>
            <person name="Watson M."/>
            <person name="Adriaenssens E.M."/>
            <person name="Foster-Nyarko E."/>
            <person name="Jarju S."/>
            <person name="Secka A."/>
            <person name="Antonio M."/>
            <person name="Oren A."/>
            <person name="Chaudhuri R."/>
            <person name="La Ragione R.M."/>
            <person name="Hildebrand F."/>
            <person name="Pallen M.J."/>
        </authorList>
    </citation>
    <scope>NUCLEOTIDE SEQUENCE [LARGE SCALE GENOMIC DNA]</scope>
    <source>
        <strain evidence="2 3">Sa2BUA9</strain>
    </source>
</reference>
<dbReference type="NCBIfam" id="NF047498">
    <property type="entry name" value="LIC_12616_fam"/>
    <property type="match status" value="1"/>
</dbReference>
<name>A0ABR8RAA6_9BACI</name>
<proteinExistence type="predicted"/>
<sequence length="155" mass="17441">MIKYDDIWIPLQKGLSTYTGIQVIQAEGIGKQPAYPFFSIKKTTIAQGVGQPVQKISGTTARIEQDFESVLSITCNASAIEDAENYTQKARAYFLGRGHIELSDEKITVVDVLNATNRDVFLTVDYERRCGFDLRLRVRGQESFETDVIEKITIN</sequence>
<dbReference type="Proteomes" id="UP000640786">
    <property type="component" value="Unassembled WGS sequence"/>
</dbReference>
<protein>
    <recommendedName>
        <fullName evidence="1">Phage neck terminator protein gp12-like domain-containing protein</fullName>
    </recommendedName>
</protein>
<comment type="caution">
    <text evidence="2">The sequence shown here is derived from an EMBL/GenBank/DDBJ whole genome shotgun (WGS) entry which is preliminary data.</text>
</comment>
<evidence type="ECO:0000259" key="1">
    <source>
        <dbReference type="Pfam" id="PF23961"/>
    </source>
</evidence>
<evidence type="ECO:0000313" key="2">
    <source>
        <dbReference type="EMBL" id="MBD7944713.1"/>
    </source>
</evidence>
<dbReference type="EMBL" id="JACSQO010000005">
    <property type="protein sequence ID" value="MBD7944713.1"/>
    <property type="molecule type" value="Genomic_DNA"/>
</dbReference>
<dbReference type="InterPro" id="IPR057087">
    <property type="entry name" value="Gp12-like"/>
</dbReference>
<feature type="domain" description="Phage neck terminator protein gp12-like" evidence="1">
    <location>
        <begin position="11"/>
        <end position="153"/>
    </location>
</feature>
<evidence type="ECO:0000313" key="3">
    <source>
        <dbReference type="Proteomes" id="UP000640786"/>
    </source>
</evidence>
<organism evidence="2 3">
    <name type="scientific">Psychrobacillus faecigallinarum</name>
    <dbReference type="NCBI Taxonomy" id="2762235"/>
    <lineage>
        <taxon>Bacteria</taxon>
        <taxon>Bacillati</taxon>
        <taxon>Bacillota</taxon>
        <taxon>Bacilli</taxon>
        <taxon>Bacillales</taxon>
        <taxon>Bacillaceae</taxon>
        <taxon>Psychrobacillus</taxon>
    </lineage>
</organism>
<dbReference type="Pfam" id="PF23961">
    <property type="entry name" value="Phage_tail_terminator_9"/>
    <property type="match status" value="1"/>
</dbReference>
<gene>
    <name evidence="2" type="ORF">H9650_11360</name>
</gene>